<dbReference type="Gene3D" id="3.80.10.10">
    <property type="entry name" value="Ribonuclease Inhibitor"/>
    <property type="match status" value="3"/>
</dbReference>
<dbReference type="FunFam" id="1.10.8.430:FF:000003">
    <property type="entry name" value="Probable disease resistance protein At5g66910"/>
    <property type="match status" value="1"/>
</dbReference>
<dbReference type="InterPro" id="IPR027417">
    <property type="entry name" value="P-loop_NTPase"/>
</dbReference>
<reference evidence="7" key="1">
    <citation type="submission" date="2014-07" db="EMBL/GenBank/DDBJ databases">
        <title>Identification of a novel salt tolerance gene in wild soybean by whole-genome sequencing.</title>
        <authorList>
            <person name="Lam H.-M."/>
            <person name="Qi X."/>
            <person name="Li M.-W."/>
            <person name="Liu X."/>
            <person name="Xie M."/>
            <person name="Ni M."/>
            <person name="Xu X."/>
        </authorList>
    </citation>
    <scope>NUCLEOTIDE SEQUENCE [LARGE SCALE GENOMIC DNA]</scope>
    <source>
        <tissue evidence="7">Root</tissue>
    </source>
</reference>
<dbReference type="PANTHER" id="PTHR36766:SF51">
    <property type="entry name" value="DISEASE RESISTANCE RPP13-LIKE PROTEIN 1"/>
    <property type="match status" value="1"/>
</dbReference>
<dbReference type="InterPro" id="IPR002182">
    <property type="entry name" value="NB-ARC"/>
</dbReference>
<evidence type="ECO:0000256" key="1">
    <source>
        <dbReference type="ARBA" id="ARBA00022614"/>
    </source>
</evidence>
<dbReference type="InterPro" id="IPR058922">
    <property type="entry name" value="WHD_DRP"/>
</dbReference>
<evidence type="ECO:0000259" key="4">
    <source>
        <dbReference type="Pfam" id="PF00931"/>
    </source>
</evidence>
<dbReference type="InterPro" id="IPR036388">
    <property type="entry name" value="WH-like_DNA-bd_sf"/>
</dbReference>
<dbReference type="FunFam" id="3.40.50.300:FF:001091">
    <property type="entry name" value="Probable disease resistance protein At1g61300"/>
    <property type="match status" value="1"/>
</dbReference>
<evidence type="ECO:0000259" key="6">
    <source>
        <dbReference type="Pfam" id="PF25019"/>
    </source>
</evidence>
<dbReference type="InterPro" id="IPR032675">
    <property type="entry name" value="LRR_dom_sf"/>
</dbReference>
<dbReference type="InterPro" id="IPR042197">
    <property type="entry name" value="Apaf_helical"/>
</dbReference>
<dbReference type="GO" id="GO:0006952">
    <property type="term" value="P:defense response"/>
    <property type="evidence" value="ECO:0007669"/>
    <property type="project" value="UniProtKB-KW"/>
</dbReference>
<dbReference type="FunFam" id="1.10.10.10:FF:000322">
    <property type="entry name" value="Probable disease resistance protein At1g63360"/>
    <property type="match status" value="1"/>
</dbReference>
<dbReference type="Pfam" id="PF25019">
    <property type="entry name" value="LRR_R13L1-DRL21"/>
    <property type="match status" value="1"/>
</dbReference>
<dbReference type="SUPFAM" id="SSF52058">
    <property type="entry name" value="L domain-like"/>
    <property type="match status" value="2"/>
</dbReference>
<evidence type="ECO:0000259" key="5">
    <source>
        <dbReference type="Pfam" id="PF23559"/>
    </source>
</evidence>
<dbReference type="Proteomes" id="UP000053555">
    <property type="component" value="Unassembled WGS sequence"/>
</dbReference>
<name>A0A0B2PMI6_GLYSO</name>
<evidence type="ECO:0000256" key="3">
    <source>
        <dbReference type="ARBA" id="ARBA00022821"/>
    </source>
</evidence>
<keyword evidence="3" id="KW-0611">Plant defense</keyword>
<dbReference type="AlphaFoldDB" id="A0A0B2PMI6"/>
<keyword evidence="2" id="KW-0677">Repeat</keyword>
<dbReference type="Pfam" id="PF23559">
    <property type="entry name" value="WHD_DRP"/>
    <property type="match status" value="1"/>
</dbReference>
<protein>
    <submittedName>
        <fullName evidence="7">Putative disease resistance RPP13-like protein 1</fullName>
    </submittedName>
</protein>
<dbReference type="Gene3D" id="1.10.8.430">
    <property type="entry name" value="Helical domain of apoptotic protease-activating factors"/>
    <property type="match status" value="1"/>
</dbReference>
<proteinExistence type="predicted"/>
<feature type="domain" description="Disease resistance protein winged helix" evidence="5">
    <location>
        <begin position="312"/>
        <end position="381"/>
    </location>
</feature>
<dbReference type="PRINTS" id="PR00364">
    <property type="entry name" value="DISEASERSIST"/>
</dbReference>
<dbReference type="EMBL" id="KN664726">
    <property type="protein sequence ID" value="KHN10305.1"/>
    <property type="molecule type" value="Genomic_DNA"/>
</dbReference>
<dbReference type="SUPFAM" id="SSF52540">
    <property type="entry name" value="P-loop containing nucleoside triphosphate hydrolases"/>
    <property type="match status" value="1"/>
</dbReference>
<dbReference type="Gene3D" id="1.10.10.10">
    <property type="entry name" value="Winged helix-like DNA-binding domain superfamily/Winged helix DNA-binding domain"/>
    <property type="match status" value="1"/>
</dbReference>
<dbReference type="PANTHER" id="PTHR36766">
    <property type="entry name" value="PLANT BROAD-SPECTRUM MILDEW RESISTANCE PROTEIN RPW8"/>
    <property type="match status" value="1"/>
</dbReference>
<dbReference type="GO" id="GO:0043531">
    <property type="term" value="F:ADP binding"/>
    <property type="evidence" value="ECO:0007669"/>
    <property type="project" value="InterPro"/>
</dbReference>
<feature type="domain" description="NB-ARC" evidence="4">
    <location>
        <begin position="57"/>
        <end position="227"/>
    </location>
</feature>
<dbReference type="Pfam" id="PF00931">
    <property type="entry name" value="NB-ARC"/>
    <property type="match status" value="1"/>
</dbReference>
<dbReference type="InterPro" id="IPR056789">
    <property type="entry name" value="LRR_R13L1-DRL21"/>
</dbReference>
<accession>A0A0B2PMI6</accession>
<feature type="domain" description="R13L1/DRL21-like LRR repeat region" evidence="6">
    <location>
        <begin position="564"/>
        <end position="690"/>
    </location>
</feature>
<gene>
    <name evidence="7" type="ORF">glysoja_040533</name>
</gene>
<dbReference type="Gene3D" id="3.40.50.300">
    <property type="entry name" value="P-loop containing nucleotide triphosphate hydrolases"/>
    <property type="match status" value="1"/>
</dbReference>
<evidence type="ECO:0000313" key="7">
    <source>
        <dbReference type="EMBL" id="KHN10305.1"/>
    </source>
</evidence>
<evidence type="ECO:0000256" key="2">
    <source>
        <dbReference type="ARBA" id="ARBA00022737"/>
    </source>
</evidence>
<keyword evidence="1" id="KW-0433">Leucine-rich repeat</keyword>
<organism evidence="7">
    <name type="scientific">Glycine soja</name>
    <name type="common">Wild soybean</name>
    <dbReference type="NCBI Taxonomy" id="3848"/>
    <lineage>
        <taxon>Eukaryota</taxon>
        <taxon>Viridiplantae</taxon>
        <taxon>Streptophyta</taxon>
        <taxon>Embryophyta</taxon>
        <taxon>Tracheophyta</taxon>
        <taxon>Spermatophyta</taxon>
        <taxon>Magnoliopsida</taxon>
        <taxon>eudicotyledons</taxon>
        <taxon>Gunneridae</taxon>
        <taxon>Pentapetalae</taxon>
        <taxon>rosids</taxon>
        <taxon>fabids</taxon>
        <taxon>Fabales</taxon>
        <taxon>Fabaceae</taxon>
        <taxon>Papilionoideae</taxon>
        <taxon>50 kb inversion clade</taxon>
        <taxon>NPAAA clade</taxon>
        <taxon>indigoferoid/millettioid clade</taxon>
        <taxon>Phaseoleae</taxon>
        <taxon>Glycine</taxon>
        <taxon>Glycine subgen. Soja</taxon>
    </lineage>
</organism>
<sequence length="1083" mass="123191">MEEILDRLELLSSQKDDLGLKNASGVGVGSELGSAVPQISQSTSSVVESDIYGRDEDKKMIFDWLTSDNGNPNQPSILSIVGMGGMGKTTLAQHVFNDPRIQEARFDVKAWVCVSDDFDAFRVTRTILEAITKSTDDSRDLEMVHGRLKEKLTGKRFLLVLDDVWNENRLKWEAVLKHLVFGAQGSRIIATTRSKEVASTMRSREHLLEQLQEDHCWKLFAKHAFQDDNIQPNPDCKKIGMKIVEKCKGLPLALKTMGSLLHNKSSVTEWKSILQSEIWEFSTERSDIVPALALSYHHLPSHLKRCFAYCALFPKDYVFDKECLIQLWMAEKFLQCSQQGKSPEEVGEQYFNYLLSRCFFQQSSNTKRTHFVMHDLLNDLARFICGDICFRLDGNQTKGTPKATRHFLIDVKCFDGFGTLCDTKKLRTYMRTRNKYWDCEMSIHELFSKFNYLRVLSLSDCHDLREVPDSVGNLKYLRSLDLSDTEIEKLPESICSLYNLQILKLNRCRHLKELPSNLDKLTDLHRLELMYTGVSKVPAHLGKLEYLQVLMSPFVVGKSREFGIQQLGELNLHGSLSIEDLRNVENPSDALAVDLKNKTHLLEVTLEWELDRNPDDSTKERDEIVIENLQPSKHLEKLKIRNYRGKQFPRWLFNNSLLNVVSLTLEYCIYCLCLPPLGLLPFLKELSIEGLVGIVSINADFFGSSSCSFTSLESLKFSDMKEWEEWECKGVTGAFPRLQRLSIVRCPNHLPEQLCHLNDLKIYGCQQLVPSALSAPDIHQLSLGDCGKLQIDHGTTLKELTIEGHNVEATLLEEIGRNYSCSNNNIPMHSCYDFLLSLDINGGCDSLTTFPLDMFPILRKLDISKCPNLQRISQGQAHNHLQRLSMGECPQLESLPEGMHVLLPSLDDLWIEDCPKVQMFPEGGLPLNLKSMRLCGSYKLISLLKSALGGNHSLERLEIGGVDVECLPDEGVLPHSLVTLWIRDCPDLKRLDYKGICHLSSLKELTLYECPRLQCLPEEGLPKSISSLWIWGDCQLLKQRCRPMLTRGGSAQIHFNFANYQLSVAQTTLPGTRRRRLAKDCSH</sequence>